<feature type="domain" description="HTH LytTR-type" evidence="1">
    <location>
        <begin position="10"/>
        <end position="103"/>
    </location>
</feature>
<dbReference type="Gene3D" id="3.40.50.2300">
    <property type="match status" value="1"/>
</dbReference>
<dbReference type="AlphaFoldDB" id="A0A4Q2ULD1"/>
<evidence type="ECO:0000259" key="1">
    <source>
        <dbReference type="PROSITE" id="PS50930"/>
    </source>
</evidence>
<accession>A0A4Q2ULD1</accession>
<dbReference type="SUPFAM" id="SSF52172">
    <property type="entry name" value="CheY-like"/>
    <property type="match status" value="1"/>
</dbReference>
<organism evidence="2 3">
    <name type="scientific">Spirosoma sordidisoli</name>
    <dbReference type="NCBI Taxonomy" id="2502893"/>
    <lineage>
        <taxon>Bacteria</taxon>
        <taxon>Pseudomonadati</taxon>
        <taxon>Bacteroidota</taxon>
        <taxon>Cytophagia</taxon>
        <taxon>Cytophagales</taxon>
        <taxon>Cytophagaceae</taxon>
        <taxon>Spirosoma</taxon>
    </lineage>
</organism>
<evidence type="ECO:0000313" key="3">
    <source>
        <dbReference type="Proteomes" id="UP000290407"/>
    </source>
</evidence>
<dbReference type="SMART" id="SM00850">
    <property type="entry name" value="LytTR"/>
    <property type="match status" value="1"/>
</dbReference>
<dbReference type="PROSITE" id="PS50930">
    <property type="entry name" value="HTH_LYTTR"/>
    <property type="match status" value="1"/>
</dbReference>
<dbReference type="RefSeq" id="WP_077922812.1">
    <property type="nucleotide sequence ID" value="NZ_SBLB01000002.1"/>
</dbReference>
<dbReference type="InterPro" id="IPR007492">
    <property type="entry name" value="LytTR_DNA-bd_dom"/>
</dbReference>
<proteinExistence type="predicted"/>
<keyword evidence="3" id="KW-1185">Reference proteome</keyword>
<dbReference type="Gene3D" id="2.40.50.1020">
    <property type="entry name" value="LytTr DNA-binding domain"/>
    <property type="match status" value="1"/>
</dbReference>
<dbReference type="EMBL" id="SBLB01000002">
    <property type="protein sequence ID" value="RYC70343.1"/>
    <property type="molecule type" value="Genomic_DNA"/>
</dbReference>
<name>A0A4Q2ULD1_9BACT</name>
<dbReference type="Proteomes" id="UP000290407">
    <property type="component" value="Unassembled WGS sequence"/>
</dbReference>
<reference evidence="2 3" key="1">
    <citation type="submission" date="2019-01" db="EMBL/GenBank/DDBJ databases">
        <title>Spirosoma flava sp. nov., a propanil-degrading bacterium isolated from herbicide-contaminated soil.</title>
        <authorList>
            <person name="Zhang L."/>
            <person name="Jiang J.-D."/>
        </authorList>
    </citation>
    <scope>NUCLEOTIDE SEQUENCE [LARGE SCALE GENOMIC DNA]</scope>
    <source>
        <strain evidence="2 3">TY50</strain>
    </source>
</reference>
<dbReference type="GO" id="GO:0003677">
    <property type="term" value="F:DNA binding"/>
    <property type="evidence" value="ECO:0007669"/>
    <property type="project" value="InterPro"/>
</dbReference>
<dbReference type="InterPro" id="IPR011006">
    <property type="entry name" value="CheY-like_superfamily"/>
</dbReference>
<evidence type="ECO:0000313" key="2">
    <source>
        <dbReference type="EMBL" id="RYC70343.1"/>
    </source>
</evidence>
<comment type="caution">
    <text evidence="2">The sequence shown here is derived from an EMBL/GenBank/DDBJ whole genome shotgun (WGS) entry which is preliminary data.</text>
</comment>
<protein>
    <submittedName>
        <fullName evidence="2">LytTR family transcriptional regulator</fullName>
    </submittedName>
</protein>
<sequence>MQLIDQLIGQTSQIAYFSGASNYTWLQLRNGDRQLLAKPLTYFEQRLPGFVRIHKTALINPMYVSQVFPPLRAKMAGAVLMEDGIKLPVSRRRWEQVLLELHPIRSSTAAADETKGQIETNATTPAVSAACMVLAITSADGLSVIRQCMDGLGLTCALHHLERGAELASALQLAPPDEQPTLIILDARANKADRVLTLSGLKRHKRLRAIPVIWLAARDADTTQAYELDANSVIVVSDDDASFTRAIEQVCQYWLMIVQLPPSVAVLSQ</sequence>
<dbReference type="Pfam" id="PF04397">
    <property type="entry name" value="LytTR"/>
    <property type="match status" value="1"/>
</dbReference>
<gene>
    <name evidence="2" type="ORF">EQG79_10815</name>
</gene>